<gene>
    <name evidence="3" type="ORF">L207DRAFT_227422</name>
</gene>
<dbReference type="EMBL" id="KZ613967">
    <property type="protein sequence ID" value="PMD30470.1"/>
    <property type="molecule type" value="Genomic_DNA"/>
</dbReference>
<name>A0A2J6QW31_HYAVF</name>
<evidence type="ECO:0000313" key="4">
    <source>
        <dbReference type="Proteomes" id="UP000235786"/>
    </source>
</evidence>
<proteinExistence type="predicted"/>
<evidence type="ECO:0000313" key="3">
    <source>
        <dbReference type="EMBL" id="PMD30470.1"/>
    </source>
</evidence>
<evidence type="ECO:0000256" key="2">
    <source>
        <dbReference type="SAM" id="Phobius"/>
    </source>
</evidence>
<feature type="region of interest" description="Disordered" evidence="1">
    <location>
        <begin position="133"/>
        <end position="171"/>
    </location>
</feature>
<organism evidence="3 4">
    <name type="scientific">Hyaloscypha variabilis (strain UAMH 11265 / GT02V1 / F)</name>
    <name type="common">Meliniomyces variabilis</name>
    <dbReference type="NCBI Taxonomy" id="1149755"/>
    <lineage>
        <taxon>Eukaryota</taxon>
        <taxon>Fungi</taxon>
        <taxon>Dikarya</taxon>
        <taxon>Ascomycota</taxon>
        <taxon>Pezizomycotina</taxon>
        <taxon>Leotiomycetes</taxon>
        <taxon>Helotiales</taxon>
        <taxon>Hyaloscyphaceae</taxon>
        <taxon>Hyaloscypha</taxon>
        <taxon>Hyaloscypha variabilis</taxon>
    </lineage>
</organism>
<sequence>MKQRAVFSFAPAFPRNFLSASLLDGHKNACCVLNSTLSESRKRTSLLPLNNHIISWRNMGARILPRWCGPEHSYNYGCYYTLPTAAIIGIVFAGVSIFLLVVYIGVVWARNARRRAYYRNRGRDRWRDEEVGVGAGIRGGGRRERRTREKRSRRSKKHRSEGARRWPENHQ</sequence>
<dbReference type="AlphaFoldDB" id="A0A2J6QW31"/>
<reference evidence="3 4" key="1">
    <citation type="submission" date="2016-04" db="EMBL/GenBank/DDBJ databases">
        <title>A degradative enzymes factory behind the ericoid mycorrhizal symbiosis.</title>
        <authorList>
            <consortium name="DOE Joint Genome Institute"/>
            <person name="Martino E."/>
            <person name="Morin E."/>
            <person name="Grelet G."/>
            <person name="Kuo A."/>
            <person name="Kohler A."/>
            <person name="Daghino S."/>
            <person name="Barry K."/>
            <person name="Choi C."/>
            <person name="Cichocki N."/>
            <person name="Clum A."/>
            <person name="Copeland A."/>
            <person name="Hainaut M."/>
            <person name="Haridas S."/>
            <person name="Labutti K."/>
            <person name="Lindquist E."/>
            <person name="Lipzen A."/>
            <person name="Khouja H.-R."/>
            <person name="Murat C."/>
            <person name="Ohm R."/>
            <person name="Olson A."/>
            <person name="Spatafora J."/>
            <person name="Veneault-Fourrey C."/>
            <person name="Henrissat B."/>
            <person name="Grigoriev I."/>
            <person name="Martin F."/>
            <person name="Perotto S."/>
        </authorList>
    </citation>
    <scope>NUCLEOTIDE SEQUENCE [LARGE SCALE GENOMIC DNA]</scope>
    <source>
        <strain evidence="3 4">F</strain>
    </source>
</reference>
<keyword evidence="4" id="KW-1185">Reference proteome</keyword>
<accession>A0A2J6QW31</accession>
<feature type="compositionally biased region" description="Basic residues" evidence="1">
    <location>
        <begin position="143"/>
        <end position="159"/>
    </location>
</feature>
<keyword evidence="2" id="KW-0472">Membrane</keyword>
<protein>
    <submittedName>
        <fullName evidence="3">Uncharacterized protein</fullName>
    </submittedName>
</protein>
<evidence type="ECO:0000256" key="1">
    <source>
        <dbReference type="SAM" id="MobiDB-lite"/>
    </source>
</evidence>
<keyword evidence="2" id="KW-0812">Transmembrane</keyword>
<feature type="transmembrane region" description="Helical" evidence="2">
    <location>
        <begin position="85"/>
        <end position="109"/>
    </location>
</feature>
<keyword evidence="2" id="KW-1133">Transmembrane helix</keyword>
<dbReference type="Proteomes" id="UP000235786">
    <property type="component" value="Unassembled WGS sequence"/>
</dbReference>
<feature type="compositionally biased region" description="Basic and acidic residues" evidence="1">
    <location>
        <begin position="160"/>
        <end position="171"/>
    </location>
</feature>